<dbReference type="Gene3D" id="3.30.450.40">
    <property type="match status" value="1"/>
</dbReference>
<comment type="caution">
    <text evidence="6">The sequence shown here is derived from an EMBL/GenBank/DDBJ whole genome shotgun (WGS) entry which is preliminary data.</text>
</comment>
<dbReference type="Pfam" id="PF13185">
    <property type="entry name" value="GAF_2"/>
    <property type="match status" value="1"/>
</dbReference>
<protein>
    <recommendedName>
        <fullName evidence="5">ANTAR domain-containing protein</fullName>
    </recommendedName>
</protein>
<evidence type="ECO:0000256" key="1">
    <source>
        <dbReference type="ARBA" id="ARBA00022679"/>
    </source>
</evidence>
<evidence type="ECO:0000259" key="5">
    <source>
        <dbReference type="PROSITE" id="PS50921"/>
    </source>
</evidence>
<dbReference type="SUPFAM" id="SSF55781">
    <property type="entry name" value="GAF domain-like"/>
    <property type="match status" value="1"/>
</dbReference>
<feature type="domain" description="ANTAR" evidence="5">
    <location>
        <begin position="166"/>
        <end position="227"/>
    </location>
</feature>
<dbReference type="SMART" id="SM00065">
    <property type="entry name" value="GAF"/>
    <property type="match status" value="1"/>
</dbReference>
<dbReference type="InterPro" id="IPR003018">
    <property type="entry name" value="GAF"/>
</dbReference>
<keyword evidence="3" id="KW-0805">Transcription regulation</keyword>
<evidence type="ECO:0000313" key="6">
    <source>
        <dbReference type="EMBL" id="GIH78985.1"/>
    </source>
</evidence>
<dbReference type="InterPro" id="IPR036388">
    <property type="entry name" value="WH-like_DNA-bd_sf"/>
</dbReference>
<dbReference type="PIRSF" id="PIRSF036625">
    <property type="entry name" value="GAF_ANTAR"/>
    <property type="match status" value="1"/>
</dbReference>
<dbReference type="GO" id="GO:0003723">
    <property type="term" value="F:RNA binding"/>
    <property type="evidence" value="ECO:0007669"/>
    <property type="project" value="InterPro"/>
</dbReference>
<accession>A0A8J3RQN6</accession>
<keyword evidence="7" id="KW-1185">Reference proteome</keyword>
<dbReference type="SUPFAM" id="SSF52172">
    <property type="entry name" value="CheY-like"/>
    <property type="match status" value="1"/>
</dbReference>
<dbReference type="Pfam" id="PF03861">
    <property type="entry name" value="ANTAR"/>
    <property type="match status" value="1"/>
</dbReference>
<organism evidence="6 7">
    <name type="scientific">Planobispora longispora</name>
    <dbReference type="NCBI Taxonomy" id="28887"/>
    <lineage>
        <taxon>Bacteria</taxon>
        <taxon>Bacillati</taxon>
        <taxon>Actinomycetota</taxon>
        <taxon>Actinomycetes</taxon>
        <taxon>Streptosporangiales</taxon>
        <taxon>Streptosporangiaceae</taxon>
        <taxon>Planobispora</taxon>
    </lineage>
</organism>
<dbReference type="Gene3D" id="1.10.10.10">
    <property type="entry name" value="Winged helix-like DNA-binding domain superfamily/Winged helix DNA-binding domain"/>
    <property type="match status" value="1"/>
</dbReference>
<evidence type="ECO:0000256" key="2">
    <source>
        <dbReference type="ARBA" id="ARBA00022777"/>
    </source>
</evidence>
<dbReference type="PROSITE" id="PS50921">
    <property type="entry name" value="ANTAR"/>
    <property type="match status" value="1"/>
</dbReference>
<evidence type="ECO:0000313" key="7">
    <source>
        <dbReference type="Proteomes" id="UP000616724"/>
    </source>
</evidence>
<keyword evidence="2" id="KW-0418">Kinase</keyword>
<dbReference type="GO" id="GO:0016301">
    <property type="term" value="F:kinase activity"/>
    <property type="evidence" value="ECO:0007669"/>
    <property type="project" value="UniProtKB-KW"/>
</dbReference>
<reference evidence="6 7" key="1">
    <citation type="submission" date="2021-01" db="EMBL/GenBank/DDBJ databases">
        <title>Whole genome shotgun sequence of Planobispora longispora NBRC 13918.</title>
        <authorList>
            <person name="Komaki H."/>
            <person name="Tamura T."/>
        </authorList>
    </citation>
    <scope>NUCLEOTIDE SEQUENCE [LARGE SCALE GENOMIC DNA]</scope>
    <source>
        <strain evidence="6 7">NBRC 13918</strain>
    </source>
</reference>
<dbReference type="Proteomes" id="UP000616724">
    <property type="component" value="Unassembled WGS sequence"/>
</dbReference>
<dbReference type="InterPro" id="IPR012074">
    <property type="entry name" value="GAF_ANTAR"/>
</dbReference>
<evidence type="ECO:0000256" key="3">
    <source>
        <dbReference type="ARBA" id="ARBA00023015"/>
    </source>
</evidence>
<dbReference type="RefSeq" id="WP_203893467.1">
    <property type="nucleotide sequence ID" value="NZ_BOOH01000045.1"/>
</dbReference>
<proteinExistence type="predicted"/>
<keyword evidence="4" id="KW-0804">Transcription</keyword>
<dbReference type="EMBL" id="BOOH01000045">
    <property type="protein sequence ID" value="GIH78985.1"/>
    <property type="molecule type" value="Genomic_DNA"/>
</dbReference>
<name>A0A8J3RQN6_9ACTN</name>
<dbReference type="InterPro" id="IPR011006">
    <property type="entry name" value="CheY-like_superfamily"/>
</dbReference>
<dbReference type="AlphaFoldDB" id="A0A8J3RQN6"/>
<sequence>MTRTDHDTLVAGLRGLQPTVPAPGIVEQLERTVGVVDVLLGHSGAGLMFSGEQGELRYLVTTDEAGHSLEGAQLHTGRGPCISSFAGGTAVTSCDVRNDPRWPELAERLHPDVRAVAGVPVRLGGRPVGTLNVYRSAPYDWNGSDLESLHAYAGVVEQILTSVIAAEEKSVLADQLQYALDYRVVIERAIGYLMGKHDLTAAQAFTGLRKRARDSRRRVADLAAEVLAEAAGEPG</sequence>
<keyword evidence="1" id="KW-0808">Transferase</keyword>
<gene>
    <name evidence="6" type="ORF">Plo01_54140</name>
</gene>
<dbReference type="InterPro" id="IPR029016">
    <property type="entry name" value="GAF-like_dom_sf"/>
</dbReference>
<evidence type="ECO:0000256" key="4">
    <source>
        <dbReference type="ARBA" id="ARBA00023163"/>
    </source>
</evidence>
<dbReference type="SMART" id="SM01012">
    <property type="entry name" value="ANTAR"/>
    <property type="match status" value="1"/>
</dbReference>
<dbReference type="InterPro" id="IPR005561">
    <property type="entry name" value="ANTAR"/>
</dbReference>